<dbReference type="SMART" id="SM00917">
    <property type="entry name" value="LeuA_dimer"/>
    <property type="match status" value="1"/>
</dbReference>
<comment type="catalytic activity">
    <reaction evidence="7">
        <text>pyruvate + acetyl-CoA + H2O = (3R)-citramalate + CoA + H(+)</text>
        <dbReference type="Rhea" id="RHEA:19045"/>
        <dbReference type="ChEBI" id="CHEBI:15361"/>
        <dbReference type="ChEBI" id="CHEBI:15377"/>
        <dbReference type="ChEBI" id="CHEBI:15378"/>
        <dbReference type="ChEBI" id="CHEBI:30934"/>
        <dbReference type="ChEBI" id="CHEBI:57287"/>
        <dbReference type="ChEBI" id="CHEBI:57288"/>
        <dbReference type="EC" id="2.3.3.21"/>
    </reaction>
</comment>
<gene>
    <name evidence="7" type="primary">cimA</name>
    <name evidence="10" type="ORF">J3E07_000512</name>
</gene>
<dbReference type="Pfam" id="PF22617">
    <property type="entry name" value="HCS_D2"/>
    <property type="match status" value="1"/>
</dbReference>
<evidence type="ECO:0000256" key="7">
    <source>
        <dbReference type="HAMAP-Rule" id="MF_01028"/>
    </source>
</evidence>
<dbReference type="FunFam" id="1.10.238.260:FF:000001">
    <property type="entry name" value="2-isopropylmalate synthase"/>
    <property type="match status" value="1"/>
</dbReference>
<dbReference type="InterPro" id="IPR002034">
    <property type="entry name" value="AIPM/Hcit_synth_CS"/>
</dbReference>
<dbReference type="Gene3D" id="3.20.20.70">
    <property type="entry name" value="Aldolase class I"/>
    <property type="match status" value="1"/>
</dbReference>
<dbReference type="Gene3D" id="1.10.238.260">
    <property type="match status" value="1"/>
</dbReference>
<dbReference type="FunFam" id="3.20.20.70:FF:000010">
    <property type="entry name" value="2-isopropylmalate synthase"/>
    <property type="match status" value="1"/>
</dbReference>
<dbReference type="NCBIfam" id="NF002085">
    <property type="entry name" value="PRK00915.1-2"/>
    <property type="match status" value="1"/>
</dbReference>
<dbReference type="AlphaFoldDB" id="A0A8J7USY1"/>
<evidence type="ECO:0000256" key="8">
    <source>
        <dbReference type="RuleBase" id="RU003523"/>
    </source>
</evidence>
<dbReference type="GO" id="GO:0009097">
    <property type="term" value="P:isoleucine biosynthetic process"/>
    <property type="evidence" value="ECO:0007669"/>
    <property type="project" value="UniProtKB-UniRule"/>
</dbReference>
<comment type="caution">
    <text evidence="10">The sequence shown here is derived from an EMBL/GenBank/DDBJ whole genome shotgun (WGS) entry which is preliminary data.</text>
</comment>
<dbReference type="GO" id="GO:0043714">
    <property type="term" value="F:(R)-citramalate synthase activity"/>
    <property type="evidence" value="ECO:0007669"/>
    <property type="project" value="UniProtKB-EC"/>
</dbReference>
<comment type="subunit">
    <text evidence="2 7">Homodimer.</text>
</comment>
<dbReference type="PANTHER" id="PTHR42880">
    <property type="entry name" value="HOMOCITRATE SYNTHASE"/>
    <property type="match status" value="1"/>
</dbReference>
<name>A0A8J7USY1_METVO</name>
<evidence type="ECO:0000313" key="11">
    <source>
        <dbReference type="Proteomes" id="UP000740329"/>
    </source>
</evidence>
<accession>A0A8J7USY1</accession>
<dbReference type="PROSITE" id="PS00815">
    <property type="entry name" value="AIPM_HOMOCIT_SYNTH_1"/>
    <property type="match status" value="1"/>
</dbReference>
<dbReference type="NCBIfam" id="TIGR02090">
    <property type="entry name" value="LEU1_arch"/>
    <property type="match status" value="1"/>
</dbReference>
<evidence type="ECO:0000256" key="3">
    <source>
        <dbReference type="ARBA" id="ARBA00022605"/>
    </source>
</evidence>
<dbReference type="InterPro" id="IPR024890">
    <property type="entry name" value="Citramalate_synthase_CimA"/>
</dbReference>
<dbReference type="PROSITE" id="PS50991">
    <property type="entry name" value="PYR_CT"/>
    <property type="match status" value="1"/>
</dbReference>
<keyword evidence="3 7" id="KW-0028">Amino-acid biosynthesis</keyword>
<dbReference type="HAMAP" id="MF_01028">
    <property type="entry name" value="CimA"/>
    <property type="match status" value="1"/>
</dbReference>
<sequence length="534" mass="58227">MKNSKKVVVFDTTLRDGEQTPSISITPSNKLEIAMELDKLGVNIIEAGSPITSKGEREAIKQIVNQNLNAEICSFVRSLPLDIDKALGCNVDSVHIVIPTSEIHMKYKLKKSKEEIVESALKSIEYAKEHGLIVELSAEDATRSDPEFLIKLFKTAEEYHIDRACICDTVGILTPDKSSLLVKKIVENIITPLSIHCHDDFGMATANTVAGINAGAKECHVTVNGLGERAGNAPIDEVVMTLDKLYNIKSDIVHSQLSKTSRLISKLVKVPIPANKSIVGENAFSHEAGIHVDGLIKNTSTYEPILPEEVGNNRKIILGKHSGKSALKYKLSLMNIGLNNKEFNQVYDKVKAYGDLGKYISDIDLKTIISEIKGVNIAKKVYLDELTVISGNKVTPLASINLKFAEDYNPGGVDSFELSDLSNSFDLEDSTNIRKRGDDRKISKDLKLDNIREAAYGVGPVDAAINAVRKALTGVADIELEGYTVKAVSSGTDALIEVIVNLRRGNEVVEVKKAHSDIIEASVEALMDGINLLL</sequence>
<comment type="similarity">
    <text evidence="1 7 8">Belongs to the alpha-IPM synthase/homocitrate synthase family.</text>
</comment>
<dbReference type="InterPro" id="IPR036230">
    <property type="entry name" value="LeuA_allosteric_dom_sf"/>
</dbReference>
<proteinExistence type="inferred from homology"/>
<comment type="pathway">
    <text evidence="7">Amino-acid biosynthesis; L-isoleucine biosynthesis; 2-oxobutanoate from pyruvate: step 1/3.</text>
</comment>
<keyword evidence="6 7" id="KW-0100">Branched-chain amino acid biosynthesis</keyword>
<dbReference type="SUPFAM" id="SSF110921">
    <property type="entry name" value="2-isopropylmalate synthase LeuA, allosteric (dimerisation) domain"/>
    <property type="match status" value="1"/>
</dbReference>
<dbReference type="PROSITE" id="PS00816">
    <property type="entry name" value="AIPM_HOMOCIT_SYNTH_2"/>
    <property type="match status" value="1"/>
</dbReference>
<dbReference type="InterPro" id="IPR013785">
    <property type="entry name" value="Aldolase_TIM"/>
</dbReference>
<dbReference type="SUPFAM" id="SSF51569">
    <property type="entry name" value="Aldolase"/>
    <property type="match status" value="1"/>
</dbReference>
<dbReference type="EMBL" id="JAGGMV010000001">
    <property type="protein sequence ID" value="MBP2201114.1"/>
    <property type="molecule type" value="Genomic_DNA"/>
</dbReference>
<dbReference type="UniPathway" id="UPA00047">
    <property type="reaction ID" value="UER00066"/>
</dbReference>
<dbReference type="Pfam" id="PF08502">
    <property type="entry name" value="LeuA_dimer"/>
    <property type="match status" value="1"/>
</dbReference>
<evidence type="ECO:0000256" key="5">
    <source>
        <dbReference type="ARBA" id="ARBA00022679"/>
    </source>
</evidence>
<dbReference type="EC" id="2.3.3.21" evidence="7"/>
<dbReference type="GO" id="GO:0009098">
    <property type="term" value="P:L-leucine biosynthetic process"/>
    <property type="evidence" value="ECO:0007669"/>
    <property type="project" value="InterPro"/>
</dbReference>
<dbReference type="Pfam" id="PF00682">
    <property type="entry name" value="HMGL-like"/>
    <property type="match status" value="1"/>
</dbReference>
<dbReference type="Gene3D" id="3.30.160.270">
    <property type="match status" value="1"/>
</dbReference>
<dbReference type="GO" id="GO:0003852">
    <property type="term" value="F:2-isopropylmalate synthase activity"/>
    <property type="evidence" value="ECO:0007669"/>
    <property type="project" value="InterPro"/>
</dbReference>
<evidence type="ECO:0000313" key="10">
    <source>
        <dbReference type="EMBL" id="MBP2201114.1"/>
    </source>
</evidence>
<evidence type="ECO:0000256" key="6">
    <source>
        <dbReference type="ARBA" id="ARBA00023304"/>
    </source>
</evidence>
<dbReference type="Proteomes" id="UP000740329">
    <property type="component" value="Unassembled WGS sequence"/>
</dbReference>
<evidence type="ECO:0000259" key="9">
    <source>
        <dbReference type="PROSITE" id="PS50991"/>
    </source>
</evidence>
<protein>
    <recommendedName>
        <fullName evidence="7">Putative (R)-citramalate synthase CimA</fullName>
        <ecNumber evidence="7">2.3.3.21</ecNumber>
    </recommendedName>
</protein>
<dbReference type="InterPro" id="IPR011830">
    <property type="entry name" value="LEU1_arch"/>
</dbReference>
<evidence type="ECO:0000256" key="2">
    <source>
        <dbReference type="ARBA" id="ARBA00011738"/>
    </source>
</evidence>
<keyword evidence="4 7" id="KW-0412">Isoleucine biosynthesis</keyword>
<organism evidence="10 11">
    <name type="scientific">Methanococcus voltae</name>
    <dbReference type="NCBI Taxonomy" id="2188"/>
    <lineage>
        <taxon>Archaea</taxon>
        <taxon>Methanobacteriati</taxon>
        <taxon>Methanobacteriota</taxon>
        <taxon>Methanomada group</taxon>
        <taxon>Methanococci</taxon>
        <taxon>Methanococcales</taxon>
        <taxon>Methanococcaceae</taxon>
        <taxon>Methanococcus</taxon>
    </lineage>
</organism>
<dbReference type="CDD" id="cd07940">
    <property type="entry name" value="DRE_TIM_IPMS"/>
    <property type="match status" value="1"/>
</dbReference>
<reference evidence="10" key="1">
    <citation type="submission" date="2021-03" db="EMBL/GenBank/DDBJ databases">
        <title>Genomic Encyclopedia of Type Strains, Phase IV (KMG-V): Genome sequencing to study the core and pangenomes of soil and plant-associated prokaryotes.</title>
        <authorList>
            <person name="Whitman W."/>
        </authorList>
    </citation>
    <scope>NUCLEOTIDE SEQUENCE</scope>
    <source>
        <strain evidence="10">C4</strain>
    </source>
</reference>
<feature type="domain" description="Pyruvate carboxyltransferase" evidence="9">
    <location>
        <begin position="7"/>
        <end position="258"/>
    </location>
</feature>
<dbReference type="PANTHER" id="PTHR42880:SF2">
    <property type="entry name" value="(R)-CITRAMALATE SYNTHASE CIMA"/>
    <property type="match status" value="1"/>
</dbReference>
<dbReference type="InterPro" id="IPR013709">
    <property type="entry name" value="2-isopropylmalate_synth_dimer"/>
</dbReference>
<dbReference type="RefSeq" id="WP_209590577.1">
    <property type="nucleotide sequence ID" value="NZ_JAGGMV010000001.1"/>
</dbReference>
<evidence type="ECO:0000256" key="1">
    <source>
        <dbReference type="ARBA" id="ARBA00006154"/>
    </source>
</evidence>
<keyword evidence="5 7" id="KW-0808">Transferase</keyword>
<evidence type="ECO:0000256" key="4">
    <source>
        <dbReference type="ARBA" id="ARBA00022624"/>
    </source>
</evidence>
<comment type="function">
    <text evidence="7">Catalyzes the condensation of pyruvate and acetyl-coenzyme A to form (R)-citramalate.</text>
</comment>
<dbReference type="InterPro" id="IPR000891">
    <property type="entry name" value="PYR_CT"/>
</dbReference>
<dbReference type="InterPro" id="IPR054691">
    <property type="entry name" value="LeuA/HCS_post-cat"/>
</dbReference>
<keyword evidence="10" id="KW-0012">Acyltransferase</keyword>